<dbReference type="InterPro" id="IPR003607">
    <property type="entry name" value="HD/PDEase_dom"/>
</dbReference>
<dbReference type="NCBIfam" id="TIGR00277">
    <property type="entry name" value="HDIG"/>
    <property type="match status" value="1"/>
</dbReference>
<evidence type="ECO:0000259" key="2">
    <source>
        <dbReference type="PROSITE" id="PS51831"/>
    </source>
</evidence>
<dbReference type="PANTHER" id="PTHR36442:SF1">
    <property type="entry name" value="CYCLIC-DI-AMP PHOSPHODIESTERASE PGPH"/>
    <property type="match status" value="1"/>
</dbReference>
<keyword evidence="1" id="KW-0472">Membrane</keyword>
<protein>
    <submittedName>
        <fullName evidence="3">HDIG domain-containing protein</fullName>
    </submittedName>
</protein>
<dbReference type="InterPro" id="IPR006674">
    <property type="entry name" value="HD_domain"/>
</dbReference>
<dbReference type="CDD" id="cd00077">
    <property type="entry name" value="HDc"/>
    <property type="match status" value="1"/>
</dbReference>
<feature type="transmembrane region" description="Helical" evidence="1">
    <location>
        <begin position="70"/>
        <end position="87"/>
    </location>
</feature>
<comment type="caution">
    <text evidence="3">The sequence shown here is derived from an EMBL/GenBank/DDBJ whole genome shotgun (WGS) entry which is preliminary data.</text>
</comment>
<gene>
    <name evidence="3" type="ORF">EYH37_00425</name>
</gene>
<dbReference type="AlphaFoldDB" id="A0A9D1CEQ4"/>
<dbReference type="Proteomes" id="UP000606463">
    <property type="component" value="Unassembled WGS sequence"/>
</dbReference>
<proteinExistence type="predicted"/>
<reference evidence="3" key="1">
    <citation type="journal article" date="2020" name="ISME J.">
        <title>Gammaproteobacteria mediating utilization of methyl-, sulfur- and petroleum organic compounds in deep ocean hydrothermal plumes.</title>
        <authorList>
            <person name="Zhou Z."/>
            <person name="Liu Y."/>
            <person name="Pan J."/>
            <person name="Cron B.R."/>
            <person name="Toner B.M."/>
            <person name="Anantharaman K."/>
            <person name="Breier J.A."/>
            <person name="Dick G.J."/>
            <person name="Li M."/>
        </authorList>
    </citation>
    <scope>NUCLEOTIDE SEQUENCE</scope>
    <source>
        <strain evidence="3">SZUA-1501</strain>
    </source>
</reference>
<sequence length="460" mass="52937">MRHKWRKLKVPDKTLPWIHTLLTSLFWSIFFNHLSLDSRFFITFLGFLTALTFILFRFEKLKYLFGNKFFFTLHLVVLVLISLALVGKETDFLHLKPFDEGYLLFFVGSIVGILSKTFLRTQPVEQLVVLSSVGILLASKNIFATVGFLLGNLVSADIYSRRRDTVWEIAAVTAGNLVFTLLLLGFWLQESPSCVWKVLYLYPLSLVSEIFILFGLQKLLDLLPFMYSDEKLEKLANISNPLIEKMMLEAPGTYHHSVMVSLLAEGLAKKLGADALLTRVGAMFHDIGKLVNPQYFIENVNGENPHKYLKPEVSASIIKNHVEEGITLARKYNLPEEIVRFIPEHQGTKLIKYFYYKALKENPHVDERKFRYSGPIPQSKETAIVMITDTVEAMVRTLKNPTVQEIKQTVHKALNMLKEEGQLCSSNLTEEELKTIEKLLTELILSYYHERVKYPEKPKR</sequence>
<feature type="transmembrane region" description="Helical" evidence="1">
    <location>
        <begin position="126"/>
        <end position="149"/>
    </location>
</feature>
<dbReference type="EMBL" id="DQVE01000003">
    <property type="protein sequence ID" value="HIP97824.1"/>
    <property type="molecule type" value="Genomic_DNA"/>
</dbReference>
<feature type="transmembrane region" description="Helical" evidence="1">
    <location>
        <begin position="40"/>
        <end position="58"/>
    </location>
</feature>
<organism evidence="3 4">
    <name type="scientific">Aquifex aeolicus</name>
    <dbReference type="NCBI Taxonomy" id="63363"/>
    <lineage>
        <taxon>Bacteria</taxon>
        <taxon>Pseudomonadati</taxon>
        <taxon>Aquificota</taxon>
        <taxon>Aquificia</taxon>
        <taxon>Aquificales</taxon>
        <taxon>Aquificaceae</taxon>
        <taxon>Aquifex</taxon>
    </lineage>
</organism>
<dbReference type="SUPFAM" id="SSF109604">
    <property type="entry name" value="HD-domain/PDEase-like"/>
    <property type="match status" value="1"/>
</dbReference>
<feature type="transmembrane region" description="Helical" evidence="1">
    <location>
        <begin position="15"/>
        <end position="34"/>
    </location>
</feature>
<keyword evidence="1" id="KW-0812">Transmembrane</keyword>
<keyword evidence="1" id="KW-1133">Transmembrane helix</keyword>
<feature type="transmembrane region" description="Helical" evidence="1">
    <location>
        <begin position="102"/>
        <end position="119"/>
    </location>
</feature>
<feature type="domain" description="HD" evidence="2">
    <location>
        <begin position="253"/>
        <end position="394"/>
    </location>
</feature>
<feature type="transmembrane region" description="Helical" evidence="1">
    <location>
        <begin position="200"/>
        <end position="220"/>
    </location>
</feature>
<name>A0A9D1CEQ4_AQUAO</name>
<evidence type="ECO:0000313" key="3">
    <source>
        <dbReference type="EMBL" id="HIP97824.1"/>
    </source>
</evidence>
<dbReference type="PANTHER" id="PTHR36442">
    <property type="entry name" value="CYCLIC-DI-AMP PHOSPHODIESTERASE PGPH"/>
    <property type="match status" value="1"/>
</dbReference>
<dbReference type="Gene3D" id="1.10.3210.10">
    <property type="entry name" value="Hypothetical protein af1432"/>
    <property type="match status" value="1"/>
</dbReference>
<dbReference type="Pfam" id="PF01966">
    <property type="entry name" value="HD"/>
    <property type="match status" value="1"/>
</dbReference>
<evidence type="ECO:0000256" key="1">
    <source>
        <dbReference type="SAM" id="Phobius"/>
    </source>
</evidence>
<dbReference type="PROSITE" id="PS51831">
    <property type="entry name" value="HD"/>
    <property type="match status" value="1"/>
</dbReference>
<feature type="transmembrane region" description="Helical" evidence="1">
    <location>
        <begin position="169"/>
        <end position="188"/>
    </location>
</feature>
<dbReference type="InterPro" id="IPR006675">
    <property type="entry name" value="HDIG_dom"/>
</dbReference>
<dbReference type="InterPro" id="IPR052722">
    <property type="entry name" value="PgpH_phosphodiesterase"/>
</dbReference>
<evidence type="ECO:0000313" key="4">
    <source>
        <dbReference type="Proteomes" id="UP000606463"/>
    </source>
</evidence>
<accession>A0A9D1CEQ4</accession>
<dbReference type="SMART" id="SM00471">
    <property type="entry name" value="HDc"/>
    <property type="match status" value="1"/>
</dbReference>